<name>A0A1R4HTS8_9GAMM</name>
<sequence length="399" mass="44958">MHDVMLLGLLLTAIAIGFGLGIRYAARRHRQAPTAPPSQLSREYFVGLNYLLNEQPDEAINTFISALDVNSDTVDTHIALGKLFRTRGEADKAVSIHQNLLARPALSHGTNERIQLELARDFIALGVHDRAQRLLHSLLEQSTDDERRYAAKQLLVGLLEREKEWQAALEVIQPLLKQHPGMRRPASHWLCELAIEEIQQSSRALAKKHLKKALLLDERCIRATLLLADLEMDNGHYGRAIERLDHIPEQDGAHIPTMLPTLQRAYAYNDDIAGLEKHLYRLLGQAPYTSVIVMLGELIHQRDGVDTAIELTGNWLRDAPSLGGLDYLLDLYVESQQLSGRTAPDTRLSLLKYHTDALLKDRPRHQCRRCGFTSDALAWQCPSCRRWGTIKPITGVEGE</sequence>
<keyword evidence="2" id="KW-0472">Membrane</keyword>
<comment type="caution">
    <text evidence="4">The sequence shown here is derived from an EMBL/GenBank/DDBJ whole genome shotgun (WGS) entry which is preliminary data.</text>
</comment>
<keyword evidence="4" id="KW-0346">Stress response</keyword>
<dbReference type="Gene3D" id="1.25.40.10">
    <property type="entry name" value="Tetratricopeptide repeat domain"/>
    <property type="match status" value="1"/>
</dbReference>
<keyword evidence="1 2" id="KW-0479">Metal-binding</keyword>
<dbReference type="GO" id="GO:0046890">
    <property type="term" value="P:regulation of lipid biosynthetic process"/>
    <property type="evidence" value="ECO:0007669"/>
    <property type="project" value="UniProtKB-UniRule"/>
</dbReference>
<comment type="similarity">
    <text evidence="2">Belongs to the LapB family.</text>
</comment>
<evidence type="ECO:0000256" key="1">
    <source>
        <dbReference type="ARBA" id="ARBA00022723"/>
    </source>
</evidence>
<keyword evidence="2" id="KW-0997">Cell inner membrane</keyword>
<feature type="binding site" evidence="2">
    <location>
        <position position="370"/>
    </location>
    <ligand>
        <name>Fe cation</name>
        <dbReference type="ChEBI" id="CHEBI:24875"/>
    </ligand>
</feature>
<gene>
    <name evidence="2" type="primary">lapB</name>
    <name evidence="4" type="ORF">CZ787_04750</name>
</gene>
<dbReference type="InterPro" id="IPR030865">
    <property type="entry name" value="LapB"/>
</dbReference>
<reference evidence="4 5" key="1">
    <citation type="submission" date="2017-02" db="EMBL/GenBank/DDBJ databases">
        <authorList>
            <person name="Dridi B."/>
        </authorList>
    </citation>
    <scope>NUCLEOTIDE SEQUENCE [LARGE SCALE GENOMIC DNA]</scope>
    <source>
        <strain evidence="4 5">JB380</strain>
    </source>
</reference>
<dbReference type="GO" id="GO:0009898">
    <property type="term" value="C:cytoplasmic side of plasma membrane"/>
    <property type="evidence" value="ECO:0007669"/>
    <property type="project" value="UniProtKB-UniRule"/>
</dbReference>
<dbReference type="AlphaFoldDB" id="A0A1R4HTS8"/>
<proteinExistence type="inferred from homology"/>
<comment type="function">
    <text evidence="2">Modulates cellular lipopolysaccharide (LPS) levels by regulating LpxC, which is involved in lipid A biosynthesis. May act by modulating the proteolytic activity of FtsH towards LpxC. May also coordinate assembly of proteins involved in LPS synthesis at the plasma membrane.</text>
</comment>
<feature type="topological domain" description="Cytoplasmic" evidence="2">
    <location>
        <begin position="25"/>
        <end position="399"/>
    </location>
</feature>
<dbReference type="Pfam" id="PF14559">
    <property type="entry name" value="TPR_19"/>
    <property type="match status" value="1"/>
</dbReference>
<keyword evidence="2" id="KW-0408">Iron</keyword>
<dbReference type="EMBL" id="FUKM01000017">
    <property type="protein sequence ID" value="SJN10932.1"/>
    <property type="molecule type" value="Genomic_DNA"/>
</dbReference>
<keyword evidence="2" id="KW-1133">Transmembrane helix</keyword>
<dbReference type="Proteomes" id="UP000196331">
    <property type="component" value="Unassembled WGS sequence"/>
</dbReference>
<dbReference type="Pfam" id="PF18073">
    <property type="entry name" value="Zn_ribbon_LapB"/>
    <property type="match status" value="1"/>
</dbReference>
<keyword evidence="2" id="KW-1003">Cell membrane</keyword>
<dbReference type="InterPro" id="IPR041166">
    <property type="entry name" value="Rubredoxin_2"/>
</dbReference>
<dbReference type="NCBIfam" id="NF008757">
    <property type="entry name" value="PRK11788.1-5"/>
    <property type="match status" value="1"/>
</dbReference>
<dbReference type="SUPFAM" id="SSF48452">
    <property type="entry name" value="TPR-like"/>
    <property type="match status" value="1"/>
</dbReference>
<keyword evidence="2" id="KW-0812">Transmembrane</keyword>
<comment type="subcellular location">
    <subcellularLocation>
        <location evidence="2">Cell inner membrane</location>
        <topology evidence="2">Single-pass membrane protein</topology>
        <orientation evidence="2">Cytoplasmic side</orientation>
    </subcellularLocation>
</comment>
<dbReference type="RefSeq" id="WP_087106671.1">
    <property type="nucleotide sequence ID" value="NZ_FUKM01000017.1"/>
</dbReference>
<evidence type="ECO:0000313" key="4">
    <source>
        <dbReference type="EMBL" id="SJN10932.1"/>
    </source>
</evidence>
<feature type="domain" description="LapB rubredoxin metal binding" evidence="3">
    <location>
        <begin position="365"/>
        <end position="392"/>
    </location>
</feature>
<feature type="binding site" evidence="2">
    <location>
        <position position="384"/>
    </location>
    <ligand>
        <name>Fe cation</name>
        <dbReference type="ChEBI" id="CHEBI:24875"/>
    </ligand>
</feature>
<feature type="binding site" evidence="2">
    <location>
        <position position="381"/>
    </location>
    <ligand>
        <name>Fe cation</name>
        <dbReference type="ChEBI" id="CHEBI:24875"/>
    </ligand>
</feature>
<dbReference type="Pfam" id="PF13432">
    <property type="entry name" value="TPR_16"/>
    <property type="match status" value="1"/>
</dbReference>
<dbReference type="InterPro" id="IPR011990">
    <property type="entry name" value="TPR-like_helical_dom_sf"/>
</dbReference>
<dbReference type="GO" id="GO:0005506">
    <property type="term" value="F:iron ion binding"/>
    <property type="evidence" value="ECO:0007669"/>
    <property type="project" value="UniProtKB-UniRule"/>
</dbReference>
<evidence type="ECO:0000313" key="5">
    <source>
        <dbReference type="Proteomes" id="UP000196331"/>
    </source>
</evidence>
<protein>
    <recommendedName>
        <fullName evidence="2">Lipopolysaccharide assembly protein B</fullName>
    </recommendedName>
</protein>
<feature type="binding site" evidence="2">
    <location>
        <position position="367"/>
    </location>
    <ligand>
        <name>Fe cation</name>
        <dbReference type="ChEBI" id="CHEBI:24875"/>
    </ligand>
</feature>
<keyword evidence="2" id="KW-0677">Repeat</keyword>
<evidence type="ECO:0000256" key="2">
    <source>
        <dbReference type="HAMAP-Rule" id="MF_00994"/>
    </source>
</evidence>
<keyword evidence="2" id="KW-0802">TPR repeat</keyword>
<dbReference type="OrthoDB" id="507476at2"/>
<dbReference type="HAMAP" id="MF_00994">
    <property type="entry name" value="LPS_assembly_LapB"/>
    <property type="match status" value="1"/>
</dbReference>
<accession>A0A1R4HTS8</accession>
<organism evidence="4 5">
    <name type="scientific">Halomonas citrativorans</name>
    <dbReference type="NCBI Taxonomy" id="2742612"/>
    <lineage>
        <taxon>Bacteria</taxon>
        <taxon>Pseudomonadati</taxon>
        <taxon>Pseudomonadota</taxon>
        <taxon>Gammaproteobacteria</taxon>
        <taxon>Oceanospirillales</taxon>
        <taxon>Halomonadaceae</taxon>
        <taxon>Halomonas</taxon>
    </lineage>
</organism>
<dbReference type="GO" id="GO:0008653">
    <property type="term" value="P:lipopolysaccharide metabolic process"/>
    <property type="evidence" value="ECO:0007669"/>
    <property type="project" value="InterPro"/>
</dbReference>
<evidence type="ECO:0000259" key="3">
    <source>
        <dbReference type="Pfam" id="PF18073"/>
    </source>
</evidence>